<dbReference type="GO" id="GO:0008270">
    <property type="term" value="F:zinc ion binding"/>
    <property type="evidence" value="ECO:0007669"/>
    <property type="project" value="UniProtKB-KW"/>
</dbReference>
<feature type="domain" description="C3H1-type" evidence="3">
    <location>
        <begin position="1"/>
        <end position="25"/>
    </location>
</feature>
<dbReference type="AlphaFoldDB" id="A0A319CE47"/>
<dbReference type="OrthoDB" id="20729at2759"/>
<keyword evidence="1" id="KW-0479">Metal-binding</keyword>
<accession>A0A319CE47</accession>
<keyword evidence="5" id="KW-1185">Reference proteome</keyword>
<evidence type="ECO:0000313" key="5">
    <source>
        <dbReference type="Proteomes" id="UP000248340"/>
    </source>
</evidence>
<dbReference type="RefSeq" id="XP_025494145.1">
    <property type="nucleotide sequence ID" value="XM_025633104.1"/>
</dbReference>
<evidence type="ECO:0000256" key="2">
    <source>
        <dbReference type="SAM" id="MobiDB-lite"/>
    </source>
</evidence>
<keyword evidence="1" id="KW-0863">Zinc-finger</keyword>
<dbReference type="EMBL" id="KZ821686">
    <property type="protein sequence ID" value="PYH83945.1"/>
    <property type="molecule type" value="Genomic_DNA"/>
</dbReference>
<feature type="region of interest" description="Disordered" evidence="2">
    <location>
        <begin position="209"/>
        <end position="271"/>
    </location>
</feature>
<keyword evidence="1" id="KW-0862">Zinc</keyword>
<dbReference type="STRING" id="1448315.A0A319CE47"/>
<organism evidence="4 5">
    <name type="scientific">Aspergillus uvarum CBS 121591</name>
    <dbReference type="NCBI Taxonomy" id="1448315"/>
    <lineage>
        <taxon>Eukaryota</taxon>
        <taxon>Fungi</taxon>
        <taxon>Dikarya</taxon>
        <taxon>Ascomycota</taxon>
        <taxon>Pezizomycotina</taxon>
        <taxon>Eurotiomycetes</taxon>
        <taxon>Eurotiomycetidae</taxon>
        <taxon>Eurotiales</taxon>
        <taxon>Aspergillaceae</taxon>
        <taxon>Aspergillus</taxon>
        <taxon>Aspergillus subgen. Circumdati</taxon>
    </lineage>
</organism>
<name>A0A319CE47_9EURO</name>
<evidence type="ECO:0000313" key="4">
    <source>
        <dbReference type="EMBL" id="PYH83945.1"/>
    </source>
</evidence>
<proteinExistence type="predicted"/>
<dbReference type="GeneID" id="37135845"/>
<dbReference type="GO" id="GO:0005634">
    <property type="term" value="C:nucleus"/>
    <property type="evidence" value="ECO:0007669"/>
    <property type="project" value="TreeGrafter"/>
</dbReference>
<sequence length="529" mass="54391">MPVCQHFLKGRCKYGDRCYNEHPGKQTVGGNKFAALSGGGGGGGGGRGGQNQQNAQYGITAADIKADLTPGKGLPEWIFSCYGPGRDAPRQLFGGPQREQSFEELRLRHYELVAQGSPIEVAVSEAQGLHNEARNQMETALRDLDGAVRYLLDGAKEHPNRIDIVNNKTGTTFGAPPKLFGEIKAPPATGPAFGEPALLGDQAYAKPSIAPPMGFGQPSNLAHATGFGQPSALNQGSSFGKPSAQTAFGQPSFGQPASGFGQPSAAGATASPFSKASGGFGASASTPSPFAQFANAKTGGSTFGQPSASPFGSVQPSNPFAPGFGAPAAPGFGTATTPAAPGFGAASTPATSGFGAASTPATSGFGVASTPATSGFGAVSKPAATGFGIPTTSAAAPAAPAAPTAPLGPGPAPVIRTRDPSELSPIPPLNGQTIRDPMTRRLTSWKGQPVRYINDVPCYLHPQDRETFVRIFFPDGPPDEASLRDAQARPEEYTAEVTQQYEYFVTNGCFENGVIPSVPPKTEWVSFDF</sequence>
<dbReference type="Gene3D" id="4.10.1000.10">
    <property type="entry name" value="Zinc finger, CCCH-type"/>
    <property type="match status" value="1"/>
</dbReference>
<feature type="zinc finger region" description="C3H1-type" evidence="1">
    <location>
        <begin position="1"/>
        <end position="25"/>
    </location>
</feature>
<feature type="region of interest" description="Disordered" evidence="2">
    <location>
        <begin position="296"/>
        <end position="326"/>
    </location>
</feature>
<dbReference type="PANTHER" id="PTHR21099">
    <property type="entry name" value="RAD201"/>
    <property type="match status" value="1"/>
</dbReference>
<evidence type="ECO:0000256" key="1">
    <source>
        <dbReference type="PROSITE-ProRule" id="PRU00723"/>
    </source>
</evidence>
<gene>
    <name evidence="4" type="ORF">BO82DRAFT_330584</name>
</gene>
<feature type="compositionally biased region" description="Low complexity" evidence="2">
    <location>
        <begin position="394"/>
        <end position="405"/>
    </location>
</feature>
<dbReference type="InterPro" id="IPR000571">
    <property type="entry name" value="Znf_CCCH"/>
</dbReference>
<protein>
    <recommendedName>
        <fullName evidence="3">C3H1-type domain-containing protein</fullName>
    </recommendedName>
</protein>
<dbReference type="PANTHER" id="PTHR21099:SF2">
    <property type="entry name" value="SI:CH211-113E8.11"/>
    <property type="match status" value="1"/>
</dbReference>
<feature type="region of interest" description="Disordered" evidence="2">
    <location>
        <begin position="394"/>
        <end position="435"/>
    </location>
</feature>
<dbReference type="PROSITE" id="PS50103">
    <property type="entry name" value="ZF_C3H1"/>
    <property type="match status" value="1"/>
</dbReference>
<dbReference type="Proteomes" id="UP000248340">
    <property type="component" value="Unassembled WGS sequence"/>
</dbReference>
<reference evidence="4 5" key="1">
    <citation type="submission" date="2016-12" db="EMBL/GenBank/DDBJ databases">
        <title>The genomes of Aspergillus section Nigri reveals drivers in fungal speciation.</title>
        <authorList>
            <consortium name="DOE Joint Genome Institute"/>
            <person name="Vesth T.C."/>
            <person name="Nybo J."/>
            <person name="Theobald S."/>
            <person name="Brandl J."/>
            <person name="Frisvad J.C."/>
            <person name="Nielsen K.F."/>
            <person name="Lyhne E.K."/>
            <person name="Kogle M.E."/>
            <person name="Kuo A."/>
            <person name="Riley R."/>
            <person name="Clum A."/>
            <person name="Nolan M."/>
            <person name="Lipzen A."/>
            <person name="Salamov A."/>
            <person name="Henrissat B."/>
            <person name="Wiebenga A."/>
            <person name="De Vries R.P."/>
            <person name="Grigoriev I.V."/>
            <person name="Mortensen U.H."/>
            <person name="Andersen M.R."/>
            <person name="Baker S.E."/>
        </authorList>
    </citation>
    <scope>NUCLEOTIDE SEQUENCE [LARGE SCALE GENOMIC DNA]</scope>
    <source>
        <strain evidence="4 5">CBS 121591</strain>
    </source>
</reference>
<dbReference type="CDD" id="cd23954">
    <property type="entry name" value="AMO1_CTD"/>
    <property type="match status" value="1"/>
</dbReference>
<evidence type="ECO:0000259" key="3">
    <source>
        <dbReference type="PROSITE" id="PS50103"/>
    </source>
</evidence>
<feature type="compositionally biased region" description="Polar residues" evidence="2">
    <location>
        <begin position="231"/>
        <end position="255"/>
    </location>
</feature>
<feature type="compositionally biased region" description="Polar residues" evidence="2">
    <location>
        <begin position="298"/>
        <end position="318"/>
    </location>
</feature>
<dbReference type="VEuPathDB" id="FungiDB:BO82DRAFT_330584"/>